<comment type="similarity">
    <text evidence="2">Belongs to the thiamine-monophosphate kinase family.</text>
</comment>
<keyword evidence="2" id="KW-0808">Transferase</keyword>
<feature type="domain" description="PurM-like N-terminal" evidence="3">
    <location>
        <begin position="18"/>
        <end position="128"/>
    </location>
</feature>
<dbReference type="AlphaFoldDB" id="A0A366MTU5"/>
<dbReference type="InterPro" id="IPR016188">
    <property type="entry name" value="PurM-like_N"/>
</dbReference>
<comment type="miscellaneous">
    <text evidence="2">Reaction mechanism of ThiL seems to utilize a direct, inline transfer of the gamma-phosphate of ATP to TMP rather than a phosphorylated enzyme intermediate.</text>
</comment>
<feature type="binding site" evidence="2">
    <location>
        <position position="39"/>
    </location>
    <ligand>
        <name>substrate</name>
    </ligand>
</feature>
<dbReference type="GO" id="GO:0009229">
    <property type="term" value="P:thiamine diphosphate biosynthetic process"/>
    <property type="evidence" value="ECO:0007669"/>
    <property type="project" value="UniProtKB-UniRule"/>
</dbReference>
<keyword evidence="2 4" id="KW-0418">Kinase</keyword>
<comment type="pathway">
    <text evidence="2">Cofactor biosynthesis; thiamine diphosphate biosynthesis; thiamine diphosphate from thiamine phosphate: step 1/1.</text>
</comment>
<organism evidence="4 5">
    <name type="scientific">Aliarcobacter vitoriensis</name>
    <dbReference type="NCBI Taxonomy" id="2011099"/>
    <lineage>
        <taxon>Bacteria</taxon>
        <taxon>Pseudomonadati</taxon>
        <taxon>Campylobacterota</taxon>
        <taxon>Epsilonproteobacteria</taxon>
        <taxon>Campylobacterales</taxon>
        <taxon>Arcobacteraceae</taxon>
        <taxon>Aliarcobacter</taxon>
    </lineage>
</organism>
<dbReference type="UniPathway" id="UPA00060">
    <property type="reaction ID" value="UER00142"/>
</dbReference>
<dbReference type="HAMAP" id="MF_02128">
    <property type="entry name" value="TMP_kinase"/>
    <property type="match status" value="1"/>
</dbReference>
<comment type="catalytic activity">
    <reaction evidence="2">
        <text>thiamine phosphate + ATP = thiamine diphosphate + ADP</text>
        <dbReference type="Rhea" id="RHEA:15913"/>
        <dbReference type="ChEBI" id="CHEBI:30616"/>
        <dbReference type="ChEBI" id="CHEBI:37575"/>
        <dbReference type="ChEBI" id="CHEBI:58937"/>
        <dbReference type="ChEBI" id="CHEBI:456216"/>
        <dbReference type="EC" id="2.7.4.16"/>
    </reaction>
</comment>
<dbReference type="InterPro" id="IPR036676">
    <property type="entry name" value="PurM-like_C_sf"/>
</dbReference>
<keyword evidence="1 2" id="KW-0784">Thiamine biosynthesis</keyword>
<keyword evidence="2" id="KW-0460">Magnesium</keyword>
<dbReference type="GO" id="GO:0005524">
    <property type="term" value="F:ATP binding"/>
    <property type="evidence" value="ECO:0007669"/>
    <property type="project" value="UniProtKB-UniRule"/>
</dbReference>
<dbReference type="InterPro" id="IPR036921">
    <property type="entry name" value="PurM-like_N_sf"/>
</dbReference>
<proteinExistence type="inferred from homology"/>
<evidence type="ECO:0000259" key="3">
    <source>
        <dbReference type="Pfam" id="PF00586"/>
    </source>
</evidence>
<comment type="function">
    <text evidence="2">Catalyzes the ATP-dependent phosphorylation of thiamine-monophosphate (TMP) to form thiamine-pyrophosphate (TPP), the active form of vitamin B1.</text>
</comment>
<feature type="binding site" evidence="2">
    <location>
        <position position="231"/>
    </location>
    <ligand>
        <name>substrate</name>
    </ligand>
</feature>
<comment type="caution">
    <text evidence="4">The sequence shown here is derived from an EMBL/GenBank/DDBJ whole genome shotgun (WGS) entry which is preliminary data.</text>
</comment>
<evidence type="ECO:0000256" key="1">
    <source>
        <dbReference type="ARBA" id="ARBA00022977"/>
    </source>
</evidence>
<dbReference type="Gene3D" id="3.30.1330.10">
    <property type="entry name" value="PurM-like, N-terminal domain"/>
    <property type="match status" value="1"/>
</dbReference>
<comment type="caution">
    <text evidence="2">Lacks conserved residue(s) required for the propagation of feature annotation.</text>
</comment>
<dbReference type="NCBIfam" id="NF004354">
    <property type="entry name" value="PRK05731.2-3"/>
    <property type="match status" value="1"/>
</dbReference>
<dbReference type="InterPro" id="IPR006283">
    <property type="entry name" value="ThiL-like"/>
</dbReference>
<dbReference type="Proteomes" id="UP000252669">
    <property type="component" value="Unassembled WGS sequence"/>
</dbReference>
<feature type="binding site" evidence="2">
    <location>
        <position position="32"/>
    </location>
    <ligand>
        <name>Mg(2+)</name>
        <dbReference type="ChEBI" id="CHEBI:18420"/>
        <label>1</label>
    </ligand>
</feature>
<feature type="binding site" evidence="2">
    <location>
        <position position="30"/>
    </location>
    <ligand>
        <name>Mg(2+)</name>
        <dbReference type="ChEBI" id="CHEBI:18420"/>
        <label>4</label>
    </ligand>
</feature>
<gene>
    <name evidence="2" type="primary">thiL</name>
    <name evidence="4" type="ORF">CRU91_03555</name>
</gene>
<feature type="binding site" evidence="2">
    <location>
        <position position="66"/>
    </location>
    <ligand>
        <name>Mg(2+)</name>
        <dbReference type="ChEBI" id="CHEBI:18420"/>
        <label>3</label>
    </ligand>
</feature>
<dbReference type="EC" id="2.7.4.16" evidence="2"/>
<feature type="binding site" evidence="2">
    <location>
        <position position="137"/>
    </location>
    <ligand>
        <name>ATP</name>
        <dbReference type="ChEBI" id="CHEBI:30616"/>
    </ligand>
</feature>
<dbReference type="PANTHER" id="PTHR30270">
    <property type="entry name" value="THIAMINE-MONOPHOSPHATE KINASE"/>
    <property type="match status" value="1"/>
</dbReference>
<feature type="binding site" evidence="2">
    <location>
        <position position="199"/>
    </location>
    <ligand>
        <name>Mg(2+)</name>
        <dbReference type="ChEBI" id="CHEBI:18420"/>
        <label>5</label>
    </ligand>
</feature>
<name>A0A366MTU5_9BACT</name>
<evidence type="ECO:0000256" key="2">
    <source>
        <dbReference type="HAMAP-Rule" id="MF_02128"/>
    </source>
</evidence>
<dbReference type="CDD" id="cd02194">
    <property type="entry name" value="ThiL"/>
    <property type="match status" value="1"/>
</dbReference>
<feature type="binding site" evidence="2">
    <location>
        <begin position="113"/>
        <end position="114"/>
    </location>
    <ligand>
        <name>ATP</name>
        <dbReference type="ChEBI" id="CHEBI:30616"/>
    </ligand>
</feature>
<dbReference type="EMBL" id="PDKB01000004">
    <property type="protein sequence ID" value="RBQ29686.1"/>
    <property type="molecule type" value="Genomic_DNA"/>
</dbReference>
<feature type="binding site" evidence="2">
    <location>
        <position position="198"/>
    </location>
    <ligand>
        <name>ATP</name>
        <dbReference type="ChEBI" id="CHEBI:30616"/>
    </ligand>
</feature>
<dbReference type="Pfam" id="PF00586">
    <property type="entry name" value="AIRS"/>
    <property type="match status" value="1"/>
</dbReference>
<dbReference type="RefSeq" id="WP_113893449.1">
    <property type="nucleotide sequence ID" value="NZ_JANJGA010000007.1"/>
</dbReference>
<keyword evidence="2" id="KW-0547">Nucleotide-binding</keyword>
<evidence type="ECO:0000313" key="4">
    <source>
        <dbReference type="EMBL" id="RBQ29686.1"/>
    </source>
</evidence>
<feature type="binding site" evidence="2">
    <location>
        <position position="20"/>
    </location>
    <ligand>
        <name>Mg(2+)</name>
        <dbReference type="ChEBI" id="CHEBI:18420"/>
        <label>4</label>
    </ligand>
</feature>
<dbReference type="SUPFAM" id="SSF56042">
    <property type="entry name" value="PurM C-terminal domain-like"/>
    <property type="match status" value="1"/>
</dbReference>
<keyword evidence="2" id="KW-0067">ATP-binding</keyword>
<feature type="binding site" evidence="2">
    <location>
        <position position="32"/>
    </location>
    <ligand>
        <name>Mg(2+)</name>
        <dbReference type="ChEBI" id="CHEBI:18420"/>
        <label>2</label>
    </ligand>
</feature>
<reference evidence="4 5" key="1">
    <citation type="submission" date="2017-10" db="EMBL/GenBank/DDBJ databases">
        <title>Genomics of the genus Arcobacter.</title>
        <authorList>
            <person name="Perez-Cataluna A."/>
            <person name="Figueras M.J."/>
        </authorList>
    </citation>
    <scope>NUCLEOTIDE SEQUENCE [LARGE SCALE GENOMIC DNA]</scope>
    <source>
        <strain evidence="4 5">CECT 9230</strain>
    </source>
</reference>
<protein>
    <recommendedName>
        <fullName evidence="2">Thiamine-monophosphate kinase</fullName>
        <shortName evidence="2">TMP kinase</shortName>
        <shortName evidence="2">Thiamine-phosphate kinase</shortName>
        <ecNumber evidence="2">2.7.4.16</ecNumber>
    </recommendedName>
</protein>
<dbReference type="GO" id="GO:0009228">
    <property type="term" value="P:thiamine biosynthetic process"/>
    <property type="evidence" value="ECO:0007669"/>
    <property type="project" value="UniProtKB-KW"/>
</dbReference>
<dbReference type="Gene3D" id="3.90.650.10">
    <property type="entry name" value="PurM-like C-terminal domain"/>
    <property type="match status" value="1"/>
</dbReference>
<feature type="binding site" evidence="2">
    <location>
        <position position="20"/>
    </location>
    <ligand>
        <name>Mg(2+)</name>
        <dbReference type="ChEBI" id="CHEBI:18420"/>
        <label>3</label>
    </ligand>
</feature>
<evidence type="ECO:0000313" key="5">
    <source>
        <dbReference type="Proteomes" id="UP000252669"/>
    </source>
</evidence>
<sequence length="280" mass="31947">MNKEDYFIKHISNSKYIGDDGAFIDGFVYSMDSFFENVHFKKEWIDKGFISLKQIAYKSMIVNISDAIAMNARPKYALISIAIPNSFNENDLKELANGFKKAAKDFNIEIIGGDTIENSKLDISITIISKTNNPIYRRGVQLGDYIFYTGKLGNSKKDLESLLSGKKIKKNSKFIKPILRSDFFYEASKYINASMDISDGLFLDLEKFSIASNVGFEIFKKIKEEVGTSGEEYEILFCVSQKNLKKIEDIAKKHKTKINIFARAIKGSYRSSFSNHHFKE</sequence>
<feature type="binding site" evidence="2">
    <location>
        <position position="66"/>
    </location>
    <ligand>
        <name>Mg(2+)</name>
        <dbReference type="ChEBI" id="CHEBI:18420"/>
        <label>2</label>
    </ligand>
</feature>
<feature type="binding site" evidence="2">
    <location>
        <position position="114"/>
    </location>
    <ligand>
        <name>Mg(2+)</name>
        <dbReference type="ChEBI" id="CHEBI:18420"/>
        <label>1</label>
    </ligand>
</feature>
<dbReference type="GO" id="GO:0000287">
    <property type="term" value="F:magnesium ion binding"/>
    <property type="evidence" value="ECO:0007669"/>
    <property type="project" value="UniProtKB-UniRule"/>
</dbReference>
<dbReference type="PIRSF" id="PIRSF005303">
    <property type="entry name" value="Thiam_monoph_kin"/>
    <property type="match status" value="1"/>
</dbReference>
<dbReference type="OrthoDB" id="9802811at2"/>
<dbReference type="SUPFAM" id="SSF55326">
    <property type="entry name" value="PurM N-terminal domain-like"/>
    <property type="match status" value="1"/>
</dbReference>
<feature type="binding site" evidence="2">
    <location>
        <position position="66"/>
    </location>
    <ligand>
        <name>Mg(2+)</name>
        <dbReference type="ChEBI" id="CHEBI:18420"/>
        <label>4</label>
    </ligand>
</feature>
<keyword evidence="2" id="KW-0479">Metal-binding</keyword>
<dbReference type="GO" id="GO:0009030">
    <property type="term" value="F:thiamine-phosphate kinase activity"/>
    <property type="evidence" value="ECO:0007669"/>
    <property type="project" value="UniProtKB-UniRule"/>
</dbReference>
<feature type="binding site" evidence="2">
    <location>
        <position position="196"/>
    </location>
    <ligand>
        <name>Mg(2+)</name>
        <dbReference type="ChEBI" id="CHEBI:18420"/>
        <label>3</label>
    </ligand>
</feature>
<keyword evidence="5" id="KW-1185">Reference proteome</keyword>
<accession>A0A366MTU5</accession>
<dbReference type="PANTHER" id="PTHR30270:SF0">
    <property type="entry name" value="THIAMINE-MONOPHOSPHATE KINASE"/>
    <property type="match status" value="1"/>
</dbReference>